<evidence type="ECO:0000256" key="1">
    <source>
        <dbReference type="ARBA" id="ARBA00004167"/>
    </source>
</evidence>
<evidence type="ECO:0000256" key="4">
    <source>
        <dbReference type="ARBA" id="ARBA00023136"/>
    </source>
</evidence>
<accession>A0A7C8ZM81</accession>
<dbReference type="AlphaFoldDB" id="A0A7C8ZM81"/>
<sequence length="510" mass="56955">MANRSRSSQWISPLSSFLLPQGGDSLWYTLALLSLLSLLLHHLSLSSASPPPPSPHFEGFGDELDEIDDSEPPIQLTDLPPSPSLTQSDSQTHHGPPEAQSQPSDHHSPPSAKPSTAQFDFWDEDEFEGIPTELPPEIPEIAPDATAAFDAEEAAEKPKDTDSGGATVKNGAVFKPSKWVVEIICGSFLIMFVINYFTGKKENENLALAWAARFATKDSIFEKNFSLLGVGEGDDSPLLLKEGQNVFKFYASGRRYCQGLLATMELKSRHDLISRIYNTLVPCKDEITFEVYMNEVYMNDEAMDQVVFAVAKKKVGKTMLKELPDLQRFAGLVSAPGSRKWVSEELAVISESKEVAGDLITEAVLDQVFGEKAFEKYGKLFISMHFSDQQSGIHKKKLMFKFALPDANKMADMTRLVALVPYYIDLIGRYKLSSQARSKTDAARAKASQEAYKELQNARQEAIQRKKAERRKMMEEAEAKLSAEVIRKKEAKERARQMKKAMPKMKMTRA</sequence>
<comment type="subcellular location">
    <subcellularLocation>
        <location evidence="1">Membrane</location>
        <topology evidence="1">Single-pass membrane protein</topology>
    </subcellularLocation>
</comment>
<evidence type="ECO:0000256" key="6">
    <source>
        <dbReference type="SAM" id="Phobius"/>
    </source>
</evidence>
<dbReference type="InterPro" id="IPR012879">
    <property type="entry name" value="CCDC47"/>
</dbReference>
<feature type="transmembrane region" description="Helical" evidence="6">
    <location>
        <begin position="179"/>
        <end position="198"/>
    </location>
</feature>
<dbReference type="GO" id="GO:0032469">
    <property type="term" value="P:endoplasmic reticulum calcium ion homeostasis"/>
    <property type="evidence" value="ECO:0007669"/>
    <property type="project" value="InterPro"/>
</dbReference>
<organism evidence="7">
    <name type="scientific">Opuntia streptacantha</name>
    <name type="common">Prickly pear cactus</name>
    <name type="synonym">Opuntia cardona</name>
    <dbReference type="NCBI Taxonomy" id="393608"/>
    <lineage>
        <taxon>Eukaryota</taxon>
        <taxon>Viridiplantae</taxon>
        <taxon>Streptophyta</taxon>
        <taxon>Embryophyta</taxon>
        <taxon>Tracheophyta</taxon>
        <taxon>Spermatophyta</taxon>
        <taxon>Magnoliopsida</taxon>
        <taxon>eudicotyledons</taxon>
        <taxon>Gunneridae</taxon>
        <taxon>Pentapetalae</taxon>
        <taxon>Caryophyllales</taxon>
        <taxon>Cactineae</taxon>
        <taxon>Cactaceae</taxon>
        <taxon>Opuntioideae</taxon>
        <taxon>Opuntia</taxon>
    </lineage>
</organism>
<protein>
    <recommendedName>
        <fullName evidence="8">Coiled-coil domain-containing protein 47</fullName>
    </recommendedName>
</protein>
<keyword evidence="4 6" id="KW-0472">Membrane</keyword>
<reference evidence="7" key="2">
    <citation type="submission" date="2020-07" db="EMBL/GenBank/DDBJ databases">
        <authorList>
            <person name="Vera ALvarez R."/>
            <person name="Arias-Moreno D.M."/>
            <person name="Jimenez-Jacinto V."/>
            <person name="Jimenez-Bremont J.F."/>
            <person name="Swaminathan K."/>
            <person name="Moose S.P."/>
            <person name="Guerrero-Gonzalez M.L."/>
            <person name="Marino-Ramirez L."/>
            <person name="Landsman D."/>
            <person name="Rodriguez-Kessler M."/>
            <person name="Delgado-Sanchez P."/>
        </authorList>
    </citation>
    <scope>NUCLEOTIDE SEQUENCE</scope>
    <source>
        <tissue evidence="7">Cladode</tissue>
    </source>
</reference>
<dbReference type="GO" id="GO:0005509">
    <property type="term" value="F:calcium ion binding"/>
    <property type="evidence" value="ECO:0007669"/>
    <property type="project" value="InterPro"/>
</dbReference>
<dbReference type="PANTHER" id="PTHR12883">
    <property type="entry name" value="ADIPOCYTE-SPECIFIC PROTEIN 4-RELATED"/>
    <property type="match status" value="1"/>
</dbReference>
<evidence type="ECO:0000256" key="3">
    <source>
        <dbReference type="ARBA" id="ARBA00022989"/>
    </source>
</evidence>
<dbReference type="PANTHER" id="PTHR12883:SF0">
    <property type="entry name" value="PAT COMPLEX SUBUNIT CCDC47"/>
    <property type="match status" value="1"/>
</dbReference>
<evidence type="ECO:0008006" key="8">
    <source>
        <dbReference type="Google" id="ProtNLM"/>
    </source>
</evidence>
<keyword evidence="2 6" id="KW-0812">Transmembrane</keyword>
<dbReference type="GO" id="GO:0005783">
    <property type="term" value="C:endoplasmic reticulum"/>
    <property type="evidence" value="ECO:0007669"/>
    <property type="project" value="InterPro"/>
</dbReference>
<reference evidence="7" key="1">
    <citation type="journal article" date="2013" name="J. Plant Res.">
        <title>Effect of fungi and light on seed germination of three Opuntia species from semiarid lands of central Mexico.</title>
        <authorList>
            <person name="Delgado-Sanchez P."/>
            <person name="Jimenez-Bremont J.F."/>
            <person name="Guerrero-Gonzalez Mde L."/>
            <person name="Flores J."/>
        </authorList>
    </citation>
    <scope>NUCLEOTIDE SEQUENCE</scope>
    <source>
        <tissue evidence="7">Cladode</tissue>
    </source>
</reference>
<feature type="compositionally biased region" description="Acidic residues" evidence="5">
    <location>
        <begin position="60"/>
        <end position="71"/>
    </location>
</feature>
<dbReference type="Pfam" id="PF07946">
    <property type="entry name" value="CCDC47"/>
    <property type="match status" value="1"/>
</dbReference>
<proteinExistence type="predicted"/>
<evidence type="ECO:0000313" key="7">
    <source>
        <dbReference type="EMBL" id="MBA4645175.1"/>
    </source>
</evidence>
<feature type="region of interest" description="Disordered" evidence="5">
    <location>
        <begin position="487"/>
        <end position="510"/>
    </location>
</feature>
<feature type="region of interest" description="Disordered" evidence="5">
    <location>
        <begin position="47"/>
        <end position="117"/>
    </location>
</feature>
<keyword evidence="3 6" id="KW-1133">Transmembrane helix</keyword>
<dbReference type="EMBL" id="GISG01141306">
    <property type="protein sequence ID" value="MBA4645175.1"/>
    <property type="molecule type" value="Transcribed_RNA"/>
</dbReference>
<name>A0A7C8ZM81_OPUST</name>
<feature type="compositionally biased region" description="Basic and acidic residues" evidence="5">
    <location>
        <begin position="487"/>
        <end position="496"/>
    </location>
</feature>
<feature type="compositionally biased region" description="Basic residues" evidence="5">
    <location>
        <begin position="497"/>
        <end position="510"/>
    </location>
</feature>
<evidence type="ECO:0000256" key="5">
    <source>
        <dbReference type="SAM" id="MobiDB-lite"/>
    </source>
</evidence>
<dbReference type="GO" id="GO:0016020">
    <property type="term" value="C:membrane"/>
    <property type="evidence" value="ECO:0007669"/>
    <property type="project" value="UniProtKB-SubCell"/>
</dbReference>
<evidence type="ECO:0000256" key="2">
    <source>
        <dbReference type="ARBA" id="ARBA00022692"/>
    </source>
</evidence>